<dbReference type="Proteomes" id="UP001302602">
    <property type="component" value="Unassembled WGS sequence"/>
</dbReference>
<dbReference type="AlphaFoldDB" id="A0AAN6TV36"/>
<feature type="compositionally biased region" description="Low complexity" evidence="1">
    <location>
        <begin position="89"/>
        <end position="126"/>
    </location>
</feature>
<name>A0AAN6TV36_9PEZI</name>
<gene>
    <name evidence="2" type="ORF">N657DRAFT_124510</name>
</gene>
<dbReference type="GO" id="GO:0016757">
    <property type="term" value="F:glycosyltransferase activity"/>
    <property type="evidence" value="ECO:0007669"/>
    <property type="project" value="InterPro"/>
</dbReference>
<evidence type="ECO:0000256" key="1">
    <source>
        <dbReference type="SAM" id="MobiDB-lite"/>
    </source>
</evidence>
<organism evidence="2 3">
    <name type="scientific">Parathielavia appendiculata</name>
    <dbReference type="NCBI Taxonomy" id="2587402"/>
    <lineage>
        <taxon>Eukaryota</taxon>
        <taxon>Fungi</taxon>
        <taxon>Dikarya</taxon>
        <taxon>Ascomycota</taxon>
        <taxon>Pezizomycotina</taxon>
        <taxon>Sordariomycetes</taxon>
        <taxon>Sordariomycetidae</taxon>
        <taxon>Sordariales</taxon>
        <taxon>Chaetomiaceae</taxon>
        <taxon>Parathielavia</taxon>
    </lineage>
</organism>
<evidence type="ECO:0000313" key="3">
    <source>
        <dbReference type="Proteomes" id="UP001302602"/>
    </source>
</evidence>
<feature type="compositionally biased region" description="Pro residues" evidence="1">
    <location>
        <begin position="77"/>
        <end position="88"/>
    </location>
</feature>
<dbReference type="EMBL" id="MU853234">
    <property type="protein sequence ID" value="KAK4121307.1"/>
    <property type="molecule type" value="Genomic_DNA"/>
</dbReference>
<dbReference type="InterPro" id="IPR002495">
    <property type="entry name" value="Glyco_trans_8"/>
</dbReference>
<dbReference type="GeneID" id="87822596"/>
<feature type="compositionally biased region" description="Basic and acidic residues" evidence="1">
    <location>
        <begin position="228"/>
        <end position="241"/>
    </location>
</feature>
<dbReference type="Gene3D" id="3.90.550.10">
    <property type="entry name" value="Spore Coat Polysaccharide Biosynthesis Protein SpsA, Chain A"/>
    <property type="match status" value="1"/>
</dbReference>
<sequence>MSTRARAVDSDKIWACLITNASYLPGLLTLNFSLRRVGSKYPLVALHTGFLPDETLDALQRRDIPLQQVPFLFPGSSPEPEPSSPPPDFDGIISSSSSSQTNGTTATHHAKQASSSSSGSNTSNTTKGWYANDPRFRDCFTKLSVLSLEGSYARVVLLDADMLVLRNMDELFDSNTLELDENRKRVFAAVHACTCNPLRLKHYPRDWVKENCAFTALEKEMERWRGAENKVDKKLEREGKGKQGQQQQNDSGLELQRGDNSNDTYTSDDDDDDDDAAAAAGDDIPSQNDVPGMGMLNSGLLVLRPNKAVYKSIVDYLRSDRATAPNLPFAEQSLLGELFRGQWVALPWVYNGLKTMRWKEVHVGLWSDQEVKNIHFILTPKPWELNKKEVDALEDGPDRWWWEVDAERRRWEAERRIGRELNRINCS</sequence>
<dbReference type="SUPFAM" id="SSF53448">
    <property type="entry name" value="Nucleotide-diphospho-sugar transferases"/>
    <property type="match status" value="1"/>
</dbReference>
<comment type="caution">
    <text evidence="2">The sequence shown here is derived from an EMBL/GenBank/DDBJ whole genome shotgun (WGS) entry which is preliminary data.</text>
</comment>
<dbReference type="PANTHER" id="PTHR11183">
    <property type="entry name" value="GLYCOGENIN SUBFAMILY MEMBER"/>
    <property type="match status" value="1"/>
</dbReference>
<feature type="region of interest" description="Disordered" evidence="1">
    <location>
        <begin position="70"/>
        <end position="126"/>
    </location>
</feature>
<dbReference type="RefSeq" id="XP_062645078.1">
    <property type="nucleotide sequence ID" value="XM_062785830.1"/>
</dbReference>
<dbReference type="InterPro" id="IPR050587">
    <property type="entry name" value="GNT1/Glycosyltrans_8"/>
</dbReference>
<feature type="compositionally biased region" description="Acidic residues" evidence="1">
    <location>
        <begin position="266"/>
        <end position="276"/>
    </location>
</feature>
<keyword evidence="3" id="KW-1185">Reference proteome</keyword>
<proteinExistence type="predicted"/>
<evidence type="ECO:0000313" key="2">
    <source>
        <dbReference type="EMBL" id="KAK4121307.1"/>
    </source>
</evidence>
<reference evidence="2" key="2">
    <citation type="submission" date="2023-05" db="EMBL/GenBank/DDBJ databases">
        <authorList>
            <consortium name="Lawrence Berkeley National Laboratory"/>
            <person name="Steindorff A."/>
            <person name="Hensen N."/>
            <person name="Bonometti L."/>
            <person name="Westerberg I."/>
            <person name="Brannstrom I.O."/>
            <person name="Guillou S."/>
            <person name="Cros-Aarteil S."/>
            <person name="Calhoun S."/>
            <person name="Haridas S."/>
            <person name="Kuo A."/>
            <person name="Mondo S."/>
            <person name="Pangilinan J."/>
            <person name="Riley R."/>
            <person name="Labutti K."/>
            <person name="Andreopoulos B."/>
            <person name="Lipzen A."/>
            <person name="Chen C."/>
            <person name="Yanf M."/>
            <person name="Daum C."/>
            <person name="Ng V."/>
            <person name="Clum A."/>
            <person name="Ohm R."/>
            <person name="Martin F."/>
            <person name="Silar P."/>
            <person name="Natvig D."/>
            <person name="Lalanne C."/>
            <person name="Gautier V."/>
            <person name="Ament-Velasquez S.L."/>
            <person name="Kruys A."/>
            <person name="Hutchinson M.I."/>
            <person name="Powell A.J."/>
            <person name="Barry K."/>
            <person name="Miller A.N."/>
            <person name="Grigoriev I.V."/>
            <person name="Debuchy R."/>
            <person name="Gladieux P."/>
            <person name="Thoren M.H."/>
            <person name="Johannesson H."/>
        </authorList>
    </citation>
    <scope>NUCLEOTIDE SEQUENCE</scope>
    <source>
        <strain evidence="2">CBS 731.68</strain>
    </source>
</reference>
<protein>
    <submittedName>
        <fullName evidence="2">Glycosyltransferase family 8 protein</fullName>
    </submittedName>
</protein>
<dbReference type="Pfam" id="PF01501">
    <property type="entry name" value="Glyco_transf_8"/>
    <property type="match status" value="1"/>
</dbReference>
<accession>A0AAN6TV36</accession>
<reference evidence="2" key="1">
    <citation type="journal article" date="2023" name="Mol. Phylogenet. Evol.">
        <title>Genome-scale phylogeny and comparative genomics of the fungal order Sordariales.</title>
        <authorList>
            <person name="Hensen N."/>
            <person name="Bonometti L."/>
            <person name="Westerberg I."/>
            <person name="Brannstrom I.O."/>
            <person name="Guillou S."/>
            <person name="Cros-Aarteil S."/>
            <person name="Calhoun S."/>
            <person name="Haridas S."/>
            <person name="Kuo A."/>
            <person name="Mondo S."/>
            <person name="Pangilinan J."/>
            <person name="Riley R."/>
            <person name="LaButti K."/>
            <person name="Andreopoulos B."/>
            <person name="Lipzen A."/>
            <person name="Chen C."/>
            <person name="Yan M."/>
            <person name="Daum C."/>
            <person name="Ng V."/>
            <person name="Clum A."/>
            <person name="Steindorff A."/>
            <person name="Ohm R.A."/>
            <person name="Martin F."/>
            <person name="Silar P."/>
            <person name="Natvig D.O."/>
            <person name="Lalanne C."/>
            <person name="Gautier V."/>
            <person name="Ament-Velasquez S.L."/>
            <person name="Kruys A."/>
            <person name="Hutchinson M.I."/>
            <person name="Powell A.J."/>
            <person name="Barry K."/>
            <person name="Miller A.N."/>
            <person name="Grigoriev I.V."/>
            <person name="Debuchy R."/>
            <person name="Gladieux P."/>
            <person name="Hiltunen Thoren M."/>
            <person name="Johannesson H."/>
        </authorList>
    </citation>
    <scope>NUCLEOTIDE SEQUENCE</scope>
    <source>
        <strain evidence="2">CBS 731.68</strain>
    </source>
</reference>
<dbReference type="InterPro" id="IPR029044">
    <property type="entry name" value="Nucleotide-diphossugar_trans"/>
</dbReference>
<feature type="region of interest" description="Disordered" evidence="1">
    <location>
        <begin position="228"/>
        <end position="291"/>
    </location>
</feature>